<dbReference type="Proteomes" id="UP000029839">
    <property type="component" value="Unassembled WGS sequence"/>
</dbReference>
<organism evidence="2 3">
    <name type="scientific">Cellulomonas carbonis T26</name>
    <dbReference type="NCBI Taxonomy" id="947969"/>
    <lineage>
        <taxon>Bacteria</taxon>
        <taxon>Bacillati</taxon>
        <taxon>Actinomycetota</taxon>
        <taxon>Actinomycetes</taxon>
        <taxon>Micrococcales</taxon>
        <taxon>Cellulomonadaceae</taxon>
        <taxon>Cellulomonas</taxon>
    </lineage>
</organism>
<reference evidence="2 3" key="1">
    <citation type="submission" date="2013-08" db="EMBL/GenBank/DDBJ databases">
        <title>Genome sequencing of Cellulomonas carbonis T26.</title>
        <authorList>
            <person name="Chen F."/>
            <person name="Li Y."/>
            <person name="Wang G."/>
        </authorList>
    </citation>
    <scope>NUCLEOTIDE SEQUENCE [LARGE SCALE GENOMIC DNA]</scope>
    <source>
        <strain evidence="2 3">T26</strain>
    </source>
</reference>
<name>A0A0A0BKR0_9CELL</name>
<evidence type="ECO:0000259" key="1">
    <source>
        <dbReference type="PROSITE" id="PS51094"/>
    </source>
</evidence>
<gene>
    <name evidence="2" type="ORF">N868_03810</name>
</gene>
<feature type="domain" description="PTS EIIA type-2" evidence="1">
    <location>
        <begin position="7"/>
        <end position="150"/>
    </location>
</feature>
<dbReference type="CDD" id="cd00211">
    <property type="entry name" value="PTS_IIA_fru"/>
    <property type="match status" value="1"/>
</dbReference>
<dbReference type="EMBL" id="AXCY01000121">
    <property type="protein sequence ID" value="KGM09118.1"/>
    <property type="molecule type" value="Genomic_DNA"/>
</dbReference>
<dbReference type="InterPro" id="IPR051541">
    <property type="entry name" value="PTS_SugarTrans_NitroReg"/>
</dbReference>
<protein>
    <recommendedName>
        <fullName evidence="1">PTS EIIA type-2 domain-containing protein</fullName>
    </recommendedName>
</protein>
<dbReference type="AlphaFoldDB" id="A0A0A0BKR0"/>
<dbReference type="PANTHER" id="PTHR47738">
    <property type="entry name" value="PTS SYSTEM FRUCTOSE-LIKE EIIA COMPONENT-RELATED"/>
    <property type="match status" value="1"/>
</dbReference>
<dbReference type="InterPro" id="IPR016152">
    <property type="entry name" value="PTrfase/Anion_transptr"/>
</dbReference>
<proteinExistence type="predicted"/>
<evidence type="ECO:0000313" key="2">
    <source>
        <dbReference type="EMBL" id="KGM09118.1"/>
    </source>
</evidence>
<evidence type="ECO:0000313" key="3">
    <source>
        <dbReference type="Proteomes" id="UP000029839"/>
    </source>
</evidence>
<dbReference type="OrthoDB" id="9782569at2"/>
<comment type="caution">
    <text evidence="2">The sequence shown here is derived from an EMBL/GenBank/DDBJ whole genome shotgun (WGS) entry which is preliminary data.</text>
</comment>
<accession>A0A0A0BKR0</accession>
<sequence length="154" mass="15841">MTTPSTPLITRDLVAVDVVAADRDDVTRRLVDLLVAAGRVTDAEGFLADVRAREAQMATGMPGGIGLPHARSEHVTVPSLAVAKVPGGVDFGAPDGPATLVFLIAAPAAGGSDHLQILAALARRLVHESFRTSLHEAPDAATVAAIVTREVVPS</sequence>
<dbReference type="RefSeq" id="WP_043609330.1">
    <property type="nucleotide sequence ID" value="NZ_AXCY01000121.1"/>
</dbReference>
<dbReference type="PANTHER" id="PTHR47738:SF2">
    <property type="entry name" value="PTS SYSTEM FRUCTOSE-LIKE EIIA COMPONENT"/>
    <property type="match status" value="1"/>
</dbReference>
<dbReference type="Pfam" id="PF00359">
    <property type="entry name" value="PTS_EIIA_2"/>
    <property type="match status" value="1"/>
</dbReference>
<dbReference type="InterPro" id="IPR002178">
    <property type="entry name" value="PTS_EIIA_type-2_dom"/>
</dbReference>
<dbReference type="PROSITE" id="PS51094">
    <property type="entry name" value="PTS_EIIA_TYPE_2"/>
    <property type="match status" value="1"/>
</dbReference>
<dbReference type="Gene3D" id="3.40.930.10">
    <property type="entry name" value="Mannitol-specific EII, Chain A"/>
    <property type="match status" value="1"/>
</dbReference>
<keyword evidence="3" id="KW-1185">Reference proteome</keyword>
<reference evidence="2 3" key="2">
    <citation type="journal article" date="2015" name="Stand. Genomic Sci.">
        <title>Draft genome sequence of Cellulomonas carbonis T26(T) and comparative analysis of six Cellulomonas genomes.</title>
        <authorList>
            <person name="Zhuang W."/>
            <person name="Zhang S."/>
            <person name="Xia X."/>
            <person name="Wang G."/>
        </authorList>
    </citation>
    <scope>NUCLEOTIDE SEQUENCE [LARGE SCALE GENOMIC DNA]</scope>
    <source>
        <strain evidence="2 3">T26</strain>
    </source>
</reference>
<dbReference type="SUPFAM" id="SSF55804">
    <property type="entry name" value="Phoshotransferase/anion transport protein"/>
    <property type="match status" value="1"/>
</dbReference>